<gene>
    <name evidence="7" type="ORF">BCT54_12845</name>
</gene>
<proteinExistence type="predicted"/>
<evidence type="ECO:0000259" key="6">
    <source>
        <dbReference type="Pfam" id="PF04932"/>
    </source>
</evidence>
<evidence type="ECO:0000256" key="1">
    <source>
        <dbReference type="ARBA" id="ARBA00004141"/>
    </source>
</evidence>
<feature type="domain" description="O-antigen ligase-related" evidence="6">
    <location>
        <begin position="208"/>
        <end position="357"/>
    </location>
</feature>
<feature type="transmembrane region" description="Helical" evidence="5">
    <location>
        <begin position="244"/>
        <end position="263"/>
    </location>
</feature>
<accession>A0A2N7JJ44</accession>
<evidence type="ECO:0000313" key="7">
    <source>
        <dbReference type="EMBL" id="PMM40262.1"/>
    </source>
</evidence>
<feature type="transmembrane region" description="Helical" evidence="5">
    <location>
        <begin position="68"/>
        <end position="88"/>
    </location>
</feature>
<evidence type="ECO:0000256" key="5">
    <source>
        <dbReference type="SAM" id="Phobius"/>
    </source>
</evidence>
<dbReference type="Proteomes" id="UP000235533">
    <property type="component" value="Unassembled WGS sequence"/>
</dbReference>
<dbReference type="AlphaFoldDB" id="A0A2N7JJ44"/>
<evidence type="ECO:0000313" key="8">
    <source>
        <dbReference type="Proteomes" id="UP000235533"/>
    </source>
</evidence>
<dbReference type="InterPro" id="IPR051533">
    <property type="entry name" value="WaaL-like"/>
</dbReference>
<protein>
    <recommendedName>
        <fullName evidence="6">O-antigen ligase-related domain-containing protein</fullName>
    </recommendedName>
</protein>
<feature type="transmembrane region" description="Helical" evidence="5">
    <location>
        <begin position="42"/>
        <end position="61"/>
    </location>
</feature>
<name>A0A2N7JJ44_VIBSP</name>
<feature type="transmembrane region" description="Helical" evidence="5">
    <location>
        <begin position="154"/>
        <end position="177"/>
    </location>
</feature>
<dbReference type="PANTHER" id="PTHR37422">
    <property type="entry name" value="TEICHURONIC ACID BIOSYNTHESIS PROTEIN TUAE"/>
    <property type="match status" value="1"/>
</dbReference>
<comment type="subcellular location">
    <subcellularLocation>
        <location evidence="1">Membrane</location>
        <topology evidence="1">Multi-pass membrane protein</topology>
    </subcellularLocation>
</comment>
<evidence type="ECO:0000256" key="2">
    <source>
        <dbReference type="ARBA" id="ARBA00022692"/>
    </source>
</evidence>
<organism evidence="7 8">
    <name type="scientific">Vibrio splendidus</name>
    <dbReference type="NCBI Taxonomy" id="29497"/>
    <lineage>
        <taxon>Bacteria</taxon>
        <taxon>Pseudomonadati</taxon>
        <taxon>Pseudomonadota</taxon>
        <taxon>Gammaproteobacteria</taxon>
        <taxon>Vibrionales</taxon>
        <taxon>Vibrionaceae</taxon>
        <taxon>Vibrio</taxon>
    </lineage>
</organism>
<feature type="transmembrane region" description="Helical" evidence="5">
    <location>
        <begin position="100"/>
        <end position="115"/>
    </location>
</feature>
<dbReference type="RefSeq" id="WP_157939593.1">
    <property type="nucleotide sequence ID" value="NZ_MCZF01000304.1"/>
</dbReference>
<keyword evidence="4 5" id="KW-0472">Membrane</keyword>
<dbReference type="PANTHER" id="PTHR37422:SF17">
    <property type="entry name" value="O-ANTIGEN LIGASE"/>
    <property type="match status" value="1"/>
</dbReference>
<evidence type="ECO:0000256" key="3">
    <source>
        <dbReference type="ARBA" id="ARBA00022989"/>
    </source>
</evidence>
<keyword evidence="3 5" id="KW-1133">Transmembrane helix</keyword>
<feature type="transmembrane region" description="Helical" evidence="5">
    <location>
        <begin position="350"/>
        <end position="369"/>
    </location>
</feature>
<feature type="transmembrane region" description="Helical" evidence="5">
    <location>
        <begin position="197"/>
        <end position="215"/>
    </location>
</feature>
<dbReference type="InterPro" id="IPR007016">
    <property type="entry name" value="O-antigen_ligase-rel_domated"/>
</dbReference>
<dbReference type="Pfam" id="PF04932">
    <property type="entry name" value="Wzy_C"/>
    <property type="match status" value="1"/>
</dbReference>
<dbReference type="EMBL" id="MCZF01000304">
    <property type="protein sequence ID" value="PMM40262.1"/>
    <property type="molecule type" value="Genomic_DNA"/>
</dbReference>
<feature type="transmembrane region" description="Helical" evidence="5">
    <location>
        <begin position="413"/>
        <end position="430"/>
    </location>
</feature>
<sequence length="440" mass="48638">MIGKYNQVIIKLDKKTLIAAATTSLCMAFFIIMNIQGESYRLAPFGLLTLSLALVLLNRLNFSSLKPFAWLVIGLFTYFLAYVISFIYHDESASVLDMPSRAVFSVLVLMTLIKYPPNLQAILWAIPIGGILTGLVALYFQVAFETRAFYGHGFMVIQSSGMAAWVSCLSFVVAGFALEQLKYQDSVLTCSTKTLKYLLAVACLGGAMALTASLLSGGRGAWVATPFILLGIAFLYRSIFTKKVILGVIIAFSIISTLGYSQIQPRIQTMVKELQLYNTGHIQIDNSSGARLTLWQGAYFSFLEHPILGVGRSGRQADKERQVEAKLSNPAILRHNGAHNQYLEMLQTKGLVGLTAIMFMFSTSSWFFITKLRETISTKKPQVKLVAILGLVHVASVMGYCLTQNYLNHHSGMLLYVVGLVIISSLFTVINNENRIQEVD</sequence>
<dbReference type="GO" id="GO:0016020">
    <property type="term" value="C:membrane"/>
    <property type="evidence" value="ECO:0007669"/>
    <property type="project" value="UniProtKB-SubCell"/>
</dbReference>
<evidence type="ECO:0000256" key="4">
    <source>
        <dbReference type="ARBA" id="ARBA00023136"/>
    </source>
</evidence>
<feature type="transmembrane region" description="Helical" evidence="5">
    <location>
        <begin position="385"/>
        <end position="407"/>
    </location>
</feature>
<keyword evidence="2 5" id="KW-0812">Transmembrane</keyword>
<comment type="caution">
    <text evidence="7">The sequence shown here is derived from an EMBL/GenBank/DDBJ whole genome shotgun (WGS) entry which is preliminary data.</text>
</comment>
<feature type="transmembrane region" description="Helical" evidence="5">
    <location>
        <begin position="16"/>
        <end position="36"/>
    </location>
</feature>
<feature type="transmembrane region" description="Helical" evidence="5">
    <location>
        <begin position="122"/>
        <end position="142"/>
    </location>
</feature>
<reference evidence="8" key="1">
    <citation type="submission" date="2016-07" db="EMBL/GenBank/DDBJ databases">
        <title>Nontailed viruses are major unrecognized killers of bacteria in the ocean.</title>
        <authorList>
            <person name="Kauffman K."/>
            <person name="Hussain F."/>
            <person name="Yang J."/>
            <person name="Arevalo P."/>
            <person name="Brown J."/>
            <person name="Cutler M."/>
            <person name="Kelly L."/>
            <person name="Polz M.F."/>
        </authorList>
    </citation>
    <scope>NUCLEOTIDE SEQUENCE [LARGE SCALE GENOMIC DNA]</scope>
    <source>
        <strain evidence="8">10N.261.48.B5</strain>
    </source>
</reference>
<feature type="transmembrane region" description="Helical" evidence="5">
    <location>
        <begin position="221"/>
        <end position="237"/>
    </location>
</feature>